<proteinExistence type="predicted"/>
<accession>A0A8J5R534</accession>
<dbReference type="EMBL" id="JAAALK010000290">
    <property type="protein sequence ID" value="KAG8046331.1"/>
    <property type="molecule type" value="Genomic_DNA"/>
</dbReference>
<sequence length="155" mass="16973">MSLQASHHPRLWDDSAALLADLNATRGGLDGELKLAVVRAPTASERHRRGGAVHGGRPAGHVQPLPLPKSLWVVPPDSSVVWDAYPCKSLGPRRRRVRPARPGEGPLDALAYSIDGTYAVAVHLFLLVLRNDKIPSKHIICTRAHRRGERAGEWE</sequence>
<dbReference type="AlphaFoldDB" id="A0A8J5R534"/>
<organism evidence="1 2">
    <name type="scientific">Zizania palustris</name>
    <name type="common">Northern wild rice</name>
    <dbReference type="NCBI Taxonomy" id="103762"/>
    <lineage>
        <taxon>Eukaryota</taxon>
        <taxon>Viridiplantae</taxon>
        <taxon>Streptophyta</taxon>
        <taxon>Embryophyta</taxon>
        <taxon>Tracheophyta</taxon>
        <taxon>Spermatophyta</taxon>
        <taxon>Magnoliopsida</taxon>
        <taxon>Liliopsida</taxon>
        <taxon>Poales</taxon>
        <taxon>Poaceae</taxon>
        <taxon>BOP clade</taxon>
        <taxon>Oryzoideae</taxon>
        <taxon>Oryzeae</taxon>
        <taxon>Zizaniinae</taxon>
        <taxon>Zizania</taxon>
    </lineage>
</organism>
<reference evidence="1" key="1">
    <citation type="journal article" date="2021" name="bioRxiv">
        <title>Whole Genome Assembly and Annotation of Northern Wild Rice, Zizania palustris L., Supports a Whole Genome Duplication in the Zizania Genus.</title>
        <authorList>
            <person name="Haas M."/>
            <person name="Kono T."/>
            <person name="Macchietto M."/>
            <person name="Millas R."/>
            <person name="McGilp L."/>
            <person name="Shao M."/>
            <person name="Duquette J."/>
            <person name="Hirsch C.N."/>
            <person name="Kimball J."/>
        </authorList>
    </citation>
    <scope>NUCLEOTIDE SEQUENCE</scope>
    <source>
        <tissue evidence="1">Fresh leaf tissue</tissue>
    </source>
</reference>
<dbReference type="Proteomes" id="UP000729402">
    <property type="component" value="Unassembled WGS sequence"/>
</dbReference>
<evidence type="ECO:0000313" key="1">
    <source>
        <dbReference type="EMBL" id="KAG8046331.1"/>
    </source>
</evidence>
<gene>
    <name evidence="1" type="ORF">GUJ93_ZPchr0008g13483</name>
</gene>
<protein>
    <submittedName>
        <fullName evidence="1">Uncharacterized protein</fullName>
    </submittedName>
</protein>
<keyword evidence="2" id="KW-1185">Reference proteome</keyword>
<evidence type="ECO:0000313" key="2">
    <source>
        <dbReference type="Proteomes" id="UP000729402"/>
    </source>
</evidence>
<name>A0A8J5R534_ZIZPA</name>
<comment type="caution">
    <text evidence="1">The sequence shown here is derived from an EMBL/GenBank/DDBJ whole genome shotgun (WGS) entry which is preliminary data.</text>
</comment>
<reference evidence="1" key="2">
    <citation type="submission" date="2021-02" db="EMBL/GenBank/DDBJ databases">
        <authorList>
            <person name="Kimball J.A."/>
            <person name="Haas M.W."/>
            <person name="Macchietto M."/>
            <person name="Kono T."/>
            <person name="Duquette J."/>
            <person name="Shao M."/>
        </authorList>
    </citation>
    <scope>NUCLEOTIDE SEQUENCE</scope>
    <source>
        <tissue evidence="1">Fresh leaf tissue</tissue>
    </source>
</reference>